<organism evidence="2 3">
    <name type="scientific">Andreesenia angusta</name>
    <dbReference type="NCBI Taxonomy" id="39480"/>
    <lineage>
        <taxon>Bacteria</taxon>
        <taxon>Bacillati</taxon>
        <taxon>Bacillota</taxon>
        <taxon>Tissierellia</taxon>
        <taxon>Tissierellales</taxon>
        <taxon>Gottschalkiaceae</taxon>
        <taxon>Andreesenia</taxon>
    </lineage>
</organism>
<dbReference type="Pfam" id="PF01521">
    <property type="entry name" value="Fe-S_biosyn"/>
    <property type="match status" value="1"/>
</dbReference>
<dbReference type="AlphaFoldDB" id="A0A1S1V4I7"/>
<evidence type="ECO:0000313" key="2">
    <source>
        <dbReference type="EMBL" id="OHW61438.1"/>
    </source>
</evidence>
<dbReference type="STRING" id="39480.EUAN_21810"/>
<dbReference type="InterPro" id="IPR000361">
    <property type="entry name" value="ATAP_core_dom"/>
</dbReference>
<keyword evidence="3" id="KW-1185">Reference proteome</keyword>
<reference evidence="2 3" key="1">
    <citation type="submission" date="2016-09" db="EMBL/GenBank/DDBJ databases">
        <title>Genome sequence of Eubacterium angustum.</title>
        <authorList>
            <person name="Poehlein A."/>
            <person name="Daniel R."/>
        </authorList>
    </citation>
    <scope>NUCLEOTIDE SEQUENCE [LARGE SCALE GENOMIC DNA]</scope>
    <source>
        <strain evidence="2 3">DSM 1989</strain>
    </source>
</reference>
<dbReference type="InterPro" id="IPR035903">
    <property type="entry name" value="HesB-like_dom_sf"/>
</dbReference>
<protein>
    <submittedName>
        <fullName evidence="2">Iron-sulfur cluster insertion protein ErpA</fullName>
    </submittedName>
</protein>
<sequence length="96" mass="10285">MIINLSQSAKEELEKIMSRGGDRKPRIYLAGIGCSSARLGINVDEPRDGDVEVESDGIVFLVEGDVSNVIKSVTVNYEAEGLRMGLGVKEDGANVC</sequence>
<dbReference type="Proteomes" id="UP000180254">
    <property type="component" value="Unassembled WGS sequence"/>
</dbReference>
<dbReference type="SUPFAM" id="SSF89360">
    <property type="entry name" value="HesB-like domain"/>
    <property type="match status" value="1"/>
</dbReference>
<dbReference type="Gene3D" id="2.60.300.12">
    <property type="entry name" value="HesB-like domain"/>
    <property type="match status" value="1"/>
</dbReference>
<comment type="caution">
    <text evidence="2">The sequence shown here is derived from an EMBL/GenBank/DDBJ whole genome shotgun (WGS) entry which is preliminary data.</text>
</comment>
<proteinExistence type="predicted"/>
<evidence type="ECO:0000259" key="1">
    <source>
        <dbReference type="Pfam" id="PF01521"/>
    </source>
</evidence>
<dbReference type="OrthoDB" id="2355011at2"/>
<evidence type="ECO:0000313" key="3">
    <source>
        <dbReference type="Proteomes" id="UP000180254"/>
    </source>
</evidence>
<gene>
    <name evidence="2" type="primary">erpA</name>
    <name evidence="2" type="ORF">EUAN_21810</name>
</gene>
<feature type="domain" description="Core" evidence="1">
    <location>
        <begin position="1"/>
        <end position="86"/>
    </location>
</feature>
<dbReference type="EMBL" id="MKIE01000013">
    <property type="protein sequence ID" value="OHW61438.1"/>
    <property type="molecule type" value="Genomic_DNA"/>
</dbReference>
<name>A0A1S1V4I7_9FIRM</name>
<dbReference type="RefSeq" id="WP_071064384.1">
    <property type="nucleotide sequence ID" value="NZ_MKIE01000013.1"/>
</dbReference>
<accession>A0A1S1V4I7</accession>